<evidence type="ECO:0000313" key="10">
    <source>
        <dbReference type="Proteomes" id="UP000249066"/>
    </source>
</evidence>
<dbReference type="Gene3D" id="3.40.710.10">
    <property type="entry name" value="DD-peptidase/beta-lactamase superfamily"/>
    <property type="match status" value="1"/>
</dbReference>
<proteinExistence type="inferred from homology"/>
<dbReference type="InterPro" id="IPR050491">
    <property type="entry name" value="AmpC-like"/>
</dbReference>
<name>A0A2W5A9X8_9SPHN</name>
<evidence type="ECO:0000256" key="7">
    <source>
        <dbReference type="SAM" id="SignalP"/>
    </source>
</evidence>
<dbReference type="PROSITE" id="PS51318">
    <property type="entry name" value="TAT"/>
    <property type="match status" value="1"/>
</dbReference>
<keyword evidence="5 6" id="KW-0046">Antibiotic resistance</keyword>
<gene>
    <name evidence="9" type="ORF">DI623_10730</name>
</gene>
<evidence type="ECO:0000256" key="5">
    <source>
        <dbReference type="ARBA" id="ARBA00023251"/>
    </source>
</evidence>
<accession>A0A2W5A9X8</accession>
<evidence type="ECO:0000313" key="9">
    <source>
        <dbReference type="EMBL" id="PZO89289.1"/>
    </source>
</evidence>
<dbReference type="EMBL" id="QFNN01000065">
    <property type="protein sequence ID" value="PZO89289.1"/>
    <property type="molecule type" value="Genomic_DNA"/>
</dbReference>
<dbReference type="Pfam" id="PF00144">
    <property type="entry name" value="Beta-lactamase"/>
    <property type="match status" value="1"/>
</dbReference>
<keyword evidence="4 6" id="KW-0378">Hydrolase</keyword>
<evidence type="ECO:0000256" key="3">
    <source>
        <dbReference type="ARBA" id="ARBA00012865"/>
    </source>
</evidence>
<dbReference type="GO" id="GO:0030288">
    <property type="term" value="C:outer membrane-bounded periplasmic space"/>
    <property type="evidence" value="ECO:0007669"/>
    <property type="project" value="InterPro"/>
</dbReference>
<evidence type="ECO:0000256" key="4">
    <source>
        <dbReference type="ARBA" id="ARBA00022801"/>
    </source>
</evidence>
<organism evidence="9 10">
    <name type="scientific">Sphingomonas sanxanigenens</name>
    <dbReference type="NCBI Taxonomy" id="397260"/>
    <lineage>
        <taxon>Bacteria</taxon>
        <taxon>Pseudomonadati</taxon>
        <taxon>Pseudomonadota</taxon>
        <taxon>Alphaproteobacteria</taxon>
        <taxon>Sphingomonadales</taxon>
        <taxon>Sphingomonadaceae</taxon>
        <taxon>Sphingomonas</taxon>
    </lineage>
</organism>
<evidence type="ECO:0000256" key="2">
    <source>
        <dbReference type="ARBA" id="ARBA00007840"/>
    </source>
</evidence>
<dbReference type="AlphaFoldDB" id="A0A2W5A9X8"/>
<comment type="similarity">
    <text evidence="2 6">Belongs to the class-C beta-lactamase family.</text>
</comment>
<comment type="catalytic activity">
    <reaction evidence="1 6">
        <text>a beta-lactam + H2O = a substituted beta-amino acid</text>
        <dbReference type="Rhea" id="RHEA:20401"/>
        <dbReference type="ChEBI" id="CHEBI:15377"/>
        <dbReference type="ChEBI" id="CHEBI:35627"/>
        <dbReference type="ChEBI" id="CHEBI:140347"/>
        <dbReference type="EC" id="3.5.2.6"/>
    </reaction>
</comment>
<sequence length="568" mass="60295">MMTTRRALLAGAAALAATPAFAVIEASPARLFLQASGKRDYGPAIDAILAAARAELAASGLPGMIVALTDDEGFSATLCIGWADLTARLPVGPDHLFEIGSISKSLTALALWRLAAEGRIDLSAPIARYLPQGLVPPEPISTLQLLDHVSGLPNFAAVPPHTPDGRLWVGPKPGARFYYSNTGYELAGLIIDAVAGRPHPEVIRETVLRPIGMKHADAHIRYAHRPRMATGYIARTDLTPMFGAPLVEGSWTEESLAAGAVVATADDMAAYLCYVIALGRGAGGPLFPDATAKAMLADSVEAKEIGGRYSSGFMRLAIDDRPTLHHTGGMLLFSSSFDVDAPAGVGAFASVNGILAEHRPTGVTAFALRALRAVREGKPLPAAPDPFAPRRVAKPERFAGRWVAADGKSLEIRKSVGGTGADLVVEGRTGRLEAIGGMLMTDLPGYTSFPFEFAASGKAEEAPLDRLWHGDRLYARDAAPAPQPAAPARLRLLAGGYRAPNRWVGDFDVVIRDGGLAIPGLGALVEDKRGFWRTAEDKEGQERFLFDTLIAGRPYRMLFSGQDCVRID</sequence>
<reference evidence="9 10" key="1">
    <citation type="submission" date="2017-08" db="EMBL/GenBank/DDBJ databases">
        <title>Infants hospitalized years apart are colonized by the same room-sourced microbial strains.</title>
        <authorList>
            <person name="Brooks B."/>
            <person name="Olm M.R."/>
            <person name="Firek B.A."/>
            <person name="Baker R."/>
            <person name="Thomas B.C."/>
            <person name="Morowitz M.J."/>
            <person name="Banfield J.F."/>
        </authorList>
    </citation>
    <scope>NUCLEOTIDE SEQUENCE [LARGE SCALE GENOMIC DNA]</scope>
    <source>
        <strain evidence="9">S2_018_000_R2_101</strain>
    </source>
</reference>
<feature type="chain" id="PRO_5016033844" description="Beta-lactamase" evidence="7">
    <location>
        <begin position="23"/>
        <end position="568"/>
    </location>
</feature>
<comment type="caution">
    <text evidence="9">The sequence shown here is derived from an EMBL/GenBank/DDBJ whole genome shotgun (WGS) entry which is preliminary data.</text>
</comment>
<dbReference type="PANTHER" id="PTHR46825">
    <property type="entry name" value="D-ALANYL-D-ALANINE-CARBOXYPEPTIDASE/ENDOPEPTIDASE AMPH"/>
    <property type="match status" value="1"/>
</dbReference>
<dbReference type="InterPro" id="IPR012338">
    <property type="entry name" value="Beta-lactam/transpept-like"/>
</dbReference>
<dbReference type="GO" id="GO:0017001">
    <property type="term" value="P:antibiotic catabolic process"/>
    <property type="evidence" value="ECO:0007669"/>
    <property type="project" value="InterPro"/>
</dbReference>
<evidence type="ECO:0000256" key="1">
    <source>
        <dbReference type="ARBA" id="ARBA00001526"/>
    </source>
</evidence>
<protein>
    <recommendedName>
        <fullName evidence="3 6">Beta-lactamase</fullName>
        <ecNumber evidence="3 6">3.5.2.6</ecNumber>
    </recommendedName>
</protein>
<keyword evidence="7" id="KW-0732">Signal</keyword>
<dbReference type="Proteomes" id="UP000249066">
    <property type="component" value="Unassembled WGS sequence"/>
</dbReference>
<evidence type="ECO:0000259" key="8">
    <source>
        <dbReference type="Pfam" id="PF00144"/>
    </source>
</evidence>
<dbReference type="GO" id="GO:0008800">
    <property type="term" value="F:beta-lactamase activity"/>
    <property type="evidence" value="ECO:0007669"/>
    <property type="project" value="UniProtKB-UniRule"/>
</dbReference>
<dbReference type="SUPFAM" id="SSF56601">
    <property type="entry name" value="beta-lactamase/transpeptidase-like"/>
    <property type="match status" value="1"/>
</dbReference>
<evidence type="ECO:0000256" key="6">
    <source>
        <dbReference type="RuleBase" id="RU361140"/>
    </source>
</evidence>
<dbReference type="InterPro" id="IPR001586">
    <property type="entry name" value="Beta-lactam_class-C_AS"/>
</dbReference>
<feature type="signal peptide" evidence="7">
    <location>
        <begin position="1"/>
        <end position="22"/>
    </location>
</feature>
<dbReference type="PANTHER" id="PTHR46825:SF9">
    <property type="entry name" value="BETA-LACTAMASE-RELATED DOMAIN-CONTAINING PROTEIN"/>
    <property type="match status" value="1"/>
</dbReference>
<dbReference type="EC" id="3.5.2.6" evidence="3 6"/>
<dbReference type="InterPro" id="IPR001466">
    <property type="entry name" value="Beta-lactam-related"/>
</dbReference>
<dbReference type="InterPro" id="IPR006311">
    <property type="entry name" value="TAT_signal"/>
</dbReference>
<dbReference type="GO" id="GO:0046677">
    <property type="term" value="P:response to antibiotic"/>
    <property type="evidence" value="ECO:0007669"/>
    <property type="project" value="UniProtKB-UniRule"/>
</dbReference>
<feature type="domain" description="Beta-lactamase-related" evidence="8">
    <location>
        <begin position="53"/>
        <end position="352"/>
    </location>
</feature>
<dbReference type="PROSITE" id="PS00336">
    <property type="entry name" value="BETA_LACTAMASE_C"/>
    <property type="match status" value="1"/>
</dbReference>